<dbReference type="Gene3D" id="2.160.20.10">
    <property type="entry name" value="Single-stranded right-handed beta-helix, Pectin lyase-like"/>
    <property type="match status" value="1"/>
</dbReference>
<keyword evidence="9" id="KW-0961">Cell wall biogenesis/degradation</keyword>
<dbReference type="InterPro" id="IPR011050">
    <property type="entry name" value="Pectin_lyase_fold/virulence"/>
</dbReference>
<feature type="signal peptide" evidence="14">
    <location>
        <begin position="1"/>
        <end position="22"/>
    </location>
</feature>
<protein>
    <recommendedName>
        <fullName evidence="3">endo-polygalacturonase</fullName>
        <ecNumber evidence="3">3.2.1.15</ecNumber>
    </recommendedName>
    <alternativeName>
        <fullName evidence="11">Pectinase</fullName>
    </alternativeName>
</protein>
<dbReference type="GO" id="GO:0004650">
    <property type="term" value="F:polygalacturonase activity"/>
    <property type="evidence" value="ECO:0007669"/>
    <property type="project" value="UniProtKB-EC"/>
</dbReference>
<dbReference type="InterPro" id="IPR006626">
    <property type="entry name" value="PbH1"/>
</dbReference>
<evidence type="ECO:0000256" key="11">
    <source>
        <dbReference type="ARBA" id="ARBA00083621"/>
    </source>
</evidence>
<dbReference type="EC" id="3.2.1.15" evidence="3"/>
<comment type="catalytic activity">
    <reaction evidence="10">
        <text>(1,4-alpha-D-galacturonosyl)n+m + H2O = (1,4-alpha-D-galacturonosyl)n + (1,4-alpha-D-galacturonosyl)m.</text>
        <dbReference type="EC" id="3.2.1.15"/>
    </reaction>
</comment>
<evidence type="ECO:0000256" key="5">
    <source>
        <dbReference type="ARBA" id="ARBA00022525"/>
    </source>
</evidence>
<reference evidence="15" key="1">
    <citation type="submission" date="2019-08" db="EMBL/GenBank/DDBJ databases">
        <title>Reference gene set and small RNA set construction with multiple tissues from Davidia involucrata Baill.</title>
        <authorList>
            <person name="Yang H."/>
            <person name="Zhou C."/>
            <person name="Li G."/>
            <person name="Wang J."/>
            <person name="Gao P."/>
            <person name="Wang M."/>
            <person name="Wang R."/>
            <person name="Zhao Y."/>
        </authorList>
    </citation>
    <scope>NUCLEOTIDE SEQUENCE</scope>
    <source>
        <tissue evidence="15">Mixed with DoveR01_LX</tissue>
    </source>
</reference>
<sequence>MFRRIHFVPLFIILISFPSCFSSYNPTTFSVDSKLIEYENGNFELTRLVQVGVPSSAPKMVNVDDFGAKGDGTDDSEAFKKAWKEACSSSTGGVLVVPKNRIYHLKPITFSGPCKSALTMKIYGTIKASSHPSDYKRDRRHWLVFNNLQNLVVEGGGTINGNGRIWWQNSCKINKSLPCQDAPTAVTFYGCNNLRVANLRIENSQQMHLSFQKCITVKALNLIVIAPEKSPNTDGIHVTETQNIQIMSSVIKTGDDCISIVSGSKNIQVTDITCGPGHGISIGSLGAGNSEARVSNVVVNRATISGTTNGVRIKTWQGGSGYAENILFQNVVMHNVSNPIIIDQKYCDQSKPCPEQASAVKVQNVVYKNIRGTSASEVAIKLDCSKSFPCEGMVLQDVNLVHEEDGKEKASCMNVRLSSRGKVSPQCT</sequence>
<keyword evidence="8 13" id="KW-0326">Glycosidase</keyword>
<evidence type="ECO:0000256" key="3">
    <source>
        <dbReference type="ARBA" id="ARBA00012736"/>
    </source>
</evidence>
<evidence type="ECO:0000313" key="15">
    <source>
        <dbReference type="EMBL" id="MPA65660.1"/>
    </source>
</evidence>
<dbReference type="Pfam" id="PF00295">
    <property type="entry name" value="Glyco_hydro_28"/>
    <property type="match status" value="1"/>
</dbReference>
<keyword evidence="6 14" id="KW-0732">Signal</keyword>
<evidence type="ECO:0000256" key="2">
    <source>
        <dbReference type="ARBA" id="ARBA00008834"/>
    </source>
</evidence>
<evidence type="ECO:0000256" key="9">
    <source>
        <dbReference type="ARBA" id="ARBA00023316"/>
    </source>
</evidence>
<dbReference type="GO" id="GO:0009901">
    <property type="term" value="P:anther dehiscence"/>
    <property type="evidence" value="ECO:0007669"/>
    <property type="project" value="UniProtKB-ARBA"/>
</dbReference>
<dbReference type="SMART" id="SM00710">
    <property type="entry name" value="PbH1"/>
    <property type="match status" value="5"/>
</dbReference>
<evidence type="ECO:0000256" key="1">
    <source>
        <dbReference type="ARBA" id="ARBA00004191"/>
    </source>
</evidence>
<dbReference type="GO" id="GO:0009830">
    <property type="term" value="P:cell wall modification involved in abscission"/>
    <property type="evidence" value="ECO:0007669"/>
    <property type="project" value="UniProtKB-ARBA"/>
</dbReference>
<feature type="chain" id="PRO_5022808841" description="endo-polygalacturonase" evidence="14">
    <location>
        <begin position="23"/>
        <end position="428"/>
    </location>
</feature>
<name>A0A5B7B9H6_DAVIN</name>
<dbReference type="InterPro" id="IPR012334">
    <property type="entry name" value="Pectin_lyas_fold"/>
</dbReference>
<keyword evidence="7 13" id="KW-0378">Hydrolase</keyword>
<dbReference type="GO" id="GO:0005975">
    <property type="term" value="P:carbohydrate metabolic process"/>
    <property type="evidence" value="ECO:0007669"/>
    <property type="project" value="InterPro"/>
</dbReference>
<dbReference type="InterPro" id="IPR000743">
    <property type="entry name" value="Glyco_hydro_28"/>
</dbReference>
<evidence type="ECO:0000256" key="6">
    <source>
        <dbReference type="ARBA" id="ARBA00022729"/>
    </source>
</evidence>
<proteinExistence type="inferred from homology"/>
<dbReference type="EMBL" id="GHES01035101">
    <property type="protein sequence ID" value="MPA65660.1"/>
    <property type="molecule type" value="Transcribed_RNA"/>
</dbReference>
<dbReference type="PROSITE" id="PS00502">
    <property type="entry name" value="POLYGALACTURONASE"/>
    <property type="match status" value="1"/>
</dbReference>
<comment type="subcellular location">
    <subcellularLocation>
        <location evidence="1">Secreted</location>
        <location evidence="1">Cell wall</location>
    </subcellularLocation>
</comment>
<comment type="similarity">
    <text evidence="2 13">Belongs to the glycosyl hydrolase 28 family.</text>
</comment>
<organism evidence="15">
    <name type="scientific">Davidia involucrata</name>
    <name type="common">Dove tree</name>
    <dbReference type="NCBI Taxonomy" id="16924"/>
    <lineage>
        <taxon>Eukaryota</taxon>
        <taxon>Viridiplantae</taxon>
        <taxon>Streptophyta</taxon>
        <taxon>Embryophyta</taxon>
        <taxon>Tracheophyta</taxon>
        <taxon>Spermatophyta</taxon>
        <taxon>Magnoliopsida</taxon>
        <taxon>eudicotyledons</taxon>
        <taxon>Gunneridae</taxon>
        <taxon>Pentapetalae</taxon>
        <taxon>asterids</taxon>
        <taxon>Cornales</taxon>
        <taxon>Nyssaceae</taxon>
        <taxon>Davidia</taxon>
    </lineage>
</organism>
<dbReference type="GO" id="GO:0010047">
    <property type="term" value="P:fruit dehiscence"/>
    <property type="evidence" value="ECO:0007669"/>
    <property type="project" value="UniProtKB-ARBA"/>
</dbReference>
<feature type="active site" evidence="12">
    <location>
        <position position="278"/>
    </location>
</feature>
<dbReference type="SUPFAM" id="SSF51126">
    <property type="entry name" value="Pectin lyase-like"/>
    <property type="match status" value="1"/>
</dbReference>
<dbReference type="AlphaFoldDB" id="A0A5B7B9H6"/>
<evidence type="ECO:0000256" key="14">
    <source>
        <dbReference type="SAM" id="SignalP"/>
    </source>
</evidence>
<keyword evidence="5" id="KW-0964">Secreted</keyword>
<dbReference type="PANTHER" id="PTHR31375">
    <property type="match status" value="1"/>
</dbReference>
<evidence type="ECO:0000256" key="12">
    <source>
        <dbReference type="PROSITE-ProRule" id="PRU10052"/>
    </source>
</evidence>
<evidence type="ECO:0000256" key="13">
    <source>
        <dbReference type="RuleBase" id="RU361169"/>
    </source>
</evidence>
<evidence type="ECO:0000256" key="4">
    <source>
        <dbReference type="ARBA" id="ARBA00022512"/>
    </source>
</evidence>
<gene>
    <name evidence="15" type="ORF">Din_035101</name>
</gene>
<evidence type="ECO:0000256" key="7">
    <source>
        <dbReference type="ARBA" id="ARBA00022801"/>
    </source>
</evidence>
<evidence type="ECO:0000256" key="10">
    <source>
        <dbReference type="ARBA" id="ARBA00034074"/>
    </source>
</evidence>
<accession>A0A5B7B9H6</accession>
<dbReference type="FunFam" id="2.160.20.10:FF:000028">
    <property type="entry name" value="Polygalacturonase QRT2"/>
    <property type="match status" value="1"/>
</dbReference>
<keyword evidence="4" id="KW-0134">Cell wall</keyword>
<evidence type="ECO:0000256" key="8">
    <source>
        <dbReference type="ARBA" id="ARBA00023295"/>
    </source>
</evidence>